<keyword evidence="7" id="KW-1185">Reference proteome</keyword>
<keyword evidence="4 6" id="KW-0808">Transferase</keyword>
<comment type="pathway">
    <text evidence="1">Cell wall biogenesis; cell wall polysaccharide biosynthesis.</text>
</comment>
<evidence type="ECO:0000256" key="2">
    <source>
        <dbReference type="ARBA" id="ARBA00006739"/>
    </source>
</evidence>
<evidence type="ECO:0000256" key="1">
    <source>
        <dbReference type="ARBA" id="ARBA00004776"/>
    </source>
</evidence>
<evidence type="ECO:0000259" key="5">
    <source>
        <dbReference type="Pfam" id="PF00535"/>
    </source>
</evidence>
<dbReference type="CDD" id="cd04186">
    <property type="entry name" value="GT_2_like_c"/>
    <property type="match status" value="1"/>
</dbReference>
<feature type="domain" description="Glycosyltransferase 2-like" evidence="5">
    <location>
        <begin position="66"/>
        <end position="178"/>
    </location>
</feature>
<protein>
    <submittedName>
        <fullName evidence="6">Glycosyltransferase family 2 protein</fullName>
    </submittedName>
</protein>
<evidence type="ECO:0000313" key="7">
    <source>
        <dbReference type="Proteomes" id="UP000275069"/>
    </source>
</evidence>
<dbReference type="InterPro" id="IPR001173">
    <property type="entry name" value="Glyco_trans_2-like"/>
</dbReference>
<evidence type="ECO:0000313" key="6">
    <source>
        <dbReference type="EMBL" id="AYG03182.1"/>
    </source>
</evidence>
<dbReference type="PANTHER" id="PTHR43179:SF12">
    <property type="entry name" value="GALACTOFURANOSYLTRANSFERASE GLFT2"/>
    <property type="match status" value="1"/>
</dbReference>
<organism evidence="6 7">
    <name type="scientific">Gryllotalpicola protaetiae</name>
    <dbReference type="NCBI Taxonomy" id="2419771"/>
    <lineage>
        <taxon>Bacteria</taxon>
        <taxon>Bacillati</taxon>
        <taxon>Actinomycetota</taxon>
        <taxon>Actinomycetes</taxon>
        <taxon>Micrococcales</taxon>
        <taxon>Microbacteriaceae</taxon>
        <taxon>Gryllotalpicola</taxon>
    </lineage>
</organism>
<dbReference type="InterPro" id="IPR029044">
    <property type="entry name" value="Nucleotide-diphossugar_trans"/>
</dbReference>
<dbReference type="PANTHER" id="PTHR43179">
    <property type="entry name" value="RHAMNOSYLTRANSFERASE WBBL"/>
    <property type="match status" value="1"/>
</dbReference>
<gene>
    <name evidence="6" type="ORF">D7I44_06325</name>
</gene>
<accession>A0A387BLE3</accession>
<evidence type="ECO:0000256" key="3">
    <source>
        <dbReference type="ARBA" id="ARBA00022676"/>
    </source>
</evidence>
<dbReference type="Proteomes" id="UP000275069">
    <property type="component" value="Chromosome"/>
</dbReference>
<dbReference type="EMBL" id="CP032624">
    <property type="protein sequence ID" value="AYG03182.1"/>
    <property type="molecule type" value="Genomic_DNA"/>
</dbReference>
<dbReference type="AlphaFoldDB" id="A0A387BLE3"/>
<comment type="similarity">
    <text evidence="2">Belongs to the glycosyltransferase 2 family.</text>
</comment>
<dbReference type="SUPFAM" id="SSF53448">
    <property type="entry name" value="Nucleotide-diphospho-sugar transferases"/>
    <property type="match status" value="1"/>
</dbReference>
<reference evidence="6 7" key="1">
    <citation type="submission" date="2018-09" db="EMBL/GenBank/DDBJ databases">
        <title>Genome sequencing of strain 2DFW10M-5.</title>
        <authorList>
            <person name="Heo J."/>
            <person name="Kim S.-J."/>
            <person name="Kwon S.-W."/>
        </authorList>
    </citation>
    <scope>NUCLEOTIDE SEQUENCE [LARGE SCALE GENOMIC DNA]</scope>
    <source>
        <strain evidence="6 7">2DFW10M-5</strain>
    </source>
</reference>
<sequence length="367" mass="39535">MAALEGTEAAVPPLHRRGAVGVPRRAAESCRHLDRGRGIMTLVADEAAAEGLGGFVSADAEALVNVVIVTYNNRDSIGPLMDSLRHEARTLTMRVVVVDNSSADDTAGRVREAYRDVKVVHAGGNLGYAAGINIGMRALPSAEFTFVVNPDALIDAGCIGALVARARETAAGVVAPKLLGADGRLAVSLFREPTVLGTLGDGVFGSRWSNRPGWLSEIVYDSEDYQFAHVVDWAAGAAMLISRQASDAVGEWDERYFLYSEETDFQRRLRQSGMSVWYEPNAVVRHTQGGSGGSPDQYALLAVNRVRYVRRYRGRAYAATFRGAAIVWELMRAKRPWNARALRALLSEQSWSSLPNGTGRPAGGSGS</sequence>
<keyword evidence="3" id="KW-0328">Glycosyltransferase</keyword>
<dbReference type="OrthoDB" id="9771846at2"/>
<evidence type="ECO:0000256" key="4">
    <source>
        <dbReference type="ARBA" id="ARBA00022679"/>
    </source>
</evidence>
<dbReference type="Pfam" id="PF00535">
    <property type="entry name" value="Glycos_transf_2"/>
    <property type="match status" value="1"/>
</dbReference>
<dbReference type="GO" id="GO:0016757">
    <property type="term" value="F:glycosyltransferase activity"/>
    <property type="evidence" value="ECO:0007669"/>
    <property type="project" value="UniProtKB-KW"/>
</dbReference>
<dbReference type="KEGG" id="gry:D7I44_06325"/>
<dbReference type="Gene3D" id="3.90.550.10">
    <property type="entry name" value="Spore Coat Polysaccharide Biosynthesis Protein SpsA, Chain A"/>
    <property type="match status" value="1"/>
</dbReference>
<proteinExistence type="inferred from homology"/>
<name>A0A387BLE3_9MICO</name>